<dbReference type="Proteomes" id="UP000789375">
    <property type="component" value="Unassembled WGS sequence"/>
</dbReference>
<gene>
    <name evidence="1" type="ORF">FMOSSE_LOCUS6106</name>
</gene>
<comment type="caution">
    <text evidence="1">The sequence shown here is derived from an EMBL/GenBank/DDBJ whole genome shotgun (WGS) entry which is preliminary data.</text>
</comment>
<organism evidence="1 2">
    <name type="scientific">Funneliformis mosseae</name>
    <name type="common">Endomycorrhizal fungus</name>
    <name type="synonym">Glomus mosseae</name>
    <dbReference type="NCBI Taxonomy" id="27381"/>
    <lineage>
        <taxon>Eukaryota</taxon>
        <taxon>Fungi</taxon>
        <taxon>Fungi incertae sedis</taxon>
        <taxon>Mucoromycota</taxon>
        <taxon>Glomeromycotina</taxon>
        <taxon>Glomeromycetes</taxon>
        <taxon>Glomerales</taxon>
        <taxon>Glomeraceae</taxon>
        <taxon>Funneliformis</taxon>
    </lineage>
</organism>
<sequence>MEVKELGYGECKFLKDGRPNQSADKSVLKSAVNTIAIKSVGKND</sequence>
<proteinExistence type="predicted"/>
<protein>
    <submittedName>
        <fullName evidence="1">1655_t:CDS:1</fullName>
    </submittedName>
</protein>
<keyword evidence="2" id="KW-1185">Reference proteome</keyword>
<reference evidence="1" key="1">
    <citation type="submission" date="2021-06" db="EMBL/GenBank/DDBJ databases">
        <authorList>
            <person name="Kallberg Y."/>
            <person name="Tangrot J."/>
            <person name="Rosling A."/>
        </authorList>
    </citation>
    <scope>NUCLEOTIDE SEQUENCE</scope>
    <source>
        <strain evidence="1">87-6 pot B 2015</strain>
    </source>
</reference>
<dbReference type="AlphaFoldDB" id="A0A9N9ASV7"/>
<dbReference type="EMBL" id="CAJVPP010001244">
    <property type="protein sequence ID" value="CAG8543667.1"/>
    <property type="molecule type" value="Genomic_DNA"/>
</dbReference>
<accession>A0A9N9ASV7</accession>
<evidence type="ECO:0000313" key="1">
    <source>
        <dbReference type="EMBL" id="CAG8543667.1"/>
    </source>
</evidence>
<evidence type="ECO:0000313" key="2">
    <source>
        <dbReference type="Proteomes" id="UP000789375"/>
    </source>
</evidence>
<name>A0A9N9ASV7_FUNMO</name>